<accession>A0A3P6GEY5</accession>
<dbReference type="AlphaFoldDB" id="A0A3P6GEY5"/>
<dbReference type="EMBL" id="LR031879">
    <property type="protein sequence ID" value="VDD55615.1"/>
    <property type="molecule type" value="Genomic_DNA"/>
</dbReference>
<protein>
    <submittedName>
        <fullName evidence="1">Uncharacterized protein</fullName>
    </submittedName>
</protein>
<gene>
    <name evidence="1" type="ORF">BOLC8T48844H</name>
</gene>
<sequence length="50" mass="5528">MVSDHKATRIQNLHLPHLDIFHFLAGFSAPHPLIYLASSCGPSNNLHPLV</sequence>
<reference evidence="1" key="1">
    <citation type="submission" date="2018-11" db="EMBL/GenBank/DDBJ databases">
        <authorList>
            <consortium name="Genoscope - CEA"/>
            <person name="William W."/>
        </authorList>
    </citation>
    <scope>NUCLEOTIDE SEQUENCE</scope>
</reference>
<organism evidence="1">
    <name type="scientific">Brassica oleracea</name>
    <name type="common">Wild cabbage</name>
    <dbReference type="NCBI Taxonomy" id="3712"/>
    <lineage>
        <taxon>Eukaryota</taxon>
        <taxon>Viridiplantae</taxon>
        <taxon>Streptophyta</taxon>
        <taxon>Embryophyta</taxon>
        <taxon>Tracheophyta</taxon>
        <taxon>Spermatophyta</taxon>
        <taxon>Magnoliopsida</taxon>
        <taxon>eudicotyledons</taxon>
        <taxon>Gunneridae</taxon>
        <taxon>Pentapetalae</taxon>
        <taxon>rosids</taxon>
        <taxon>malvids</taxon>
        <taxon>Brassicales</taxon>
        <taxon>Brassicaceae</taxon>
        <taxon>Brassiceae</taxon>
        <taxon>Brassica</taxon>
    </lineage>
</organism>
<name>A0A3P6GEY5_BRAOL</name>
<proteinExistence type="predicted"/>
<evidence type="ECO:0000313" key="1">
    <source>
        <dbReference type="EMBL" id="VDD55615.1"/>
    </source>
</evidence>